<dbReference type="InterPro" id="IPR050763">
    <property type="entry name" value="ABC_transporter_ATP-binding"/>
</dbReference>
<sequence length="314" mass="34962">MIEISNLCKSFNEVEVLKGIDLKVEKGSIFALLGSNGAGKTTMIKILSTLLKPDGGTVKLAGIDVAKKPSEVKKHIALTGQYAAVDEILTGRENLDMIGKLLDIDNRKEKVEMLLMKFKLLEDANRRVSTYSGGMKRKIDIAMSLIGRPSVIFLDEPTTGLDPMSRKSMWKMIKELSETGITIFLTTQYLDEAEYLADKIAIVNGGVIIAEGTNDELKDIIASNIIKLSFGSEEDTYKAQLILKDYHPVMDVNSCELKIETHESMVQVFEVFDVLKNHHIKIKNFEKKKASLEEVFLKVISEDSEREACNAIGD</sequence>
<dbReference type="SUPFAM" id="SSF52540">
    <property type="entry name" value="P-loop containing nucleoside triphosphate hydrolases"/>
    <property type="match status" value="1"/>
</dbReference>
<dbReference type="GO" id="GO:0016887">
    <property type="term" value="F:ATP hydrolysis activity"/>
    <property type="evidence" value="ECO:0007669"/>
    <property type="project" value="InterPro"/>
</dbReference>
<dbReference type="Proteomes" id="UP000683246">
    <property type="component" value="Chromosome"/>
</dbReference>
<dbReference type="EMBL" id="CP058649">
    <property type="protein sequence ID" value="QUI25724.1"/>
    <property type="molecule type" value="Genomic_DNA"/>
</dbReference>
<dbReference type="GO" id="GO:0005524">
    <property type="term" value="F:ATP binding"/>
    <property type="evidence" value="ECO:0007669"/>
    <property type="project" value="UniProtKB-KW"/>
</dbReference>
<reference evidence="7" key="1">
    <citation type="submission" date="2020-07" db="EMBL/GenBank/DDBJ databases">
        <title>Vallitalea pronyensis genome.</title>
        <authorList>
            <person name="Postec A."/>
        </authorList>
    </citation>
    <scope>NUCLEOTIDE SEQUENCE</scope>
    <source>
        <strain evidence="7">FatNI3</strain>
    </source>
</reference>
<dbReference type="KEGG" id="vpy:HZI73_13810"/>
<protein>
    <submittedName>
        <fullName evidence="7">ATP-binding cassette domain-containing protein</fullName>
    </submittedName>
</protein>
<keyword evidence="8" id="KW-1185">Reference proteome</keyword>
<evidence type="ECO:0000256" key="5">
    <source>
        <dbReference type="ARBA" id="ARBA00049985"/>
    </source>
</evidence>
<dbReference type="PANTHER" id="PTHR42711">
    <property type="entry name" value="ABC TRANSPORTER ATP-BINDING PROTEIN"/>
    <property type="match status" value="1"/>
</dbReference>
<evidence type="ECO:0000313" key="7">
    <source>
        <dbReference type="EMBL" id="QUI25724.1"/>
    </source>
</evidence>
<dbReference type="GO" id="GO:0043215">
    <property type="term" value="P:daunorubicin transport"/>
    <property type="evidence" value="ECO:0007669"/>
    <property type="project" value="InterPro"/>
</dbReference>
<comment type="similarity">
    <text evidence="5">Belongs to the ABC transporter superfamily. Drug exporter-1 (DrugE1) (TC 3.A.1.105) family.</text>
</comment>
<evidence type="ECO:0000256" key="3">
    <source>
        <dbReference type="ARBA" id="ARBA00022741"/>
    </source>
</evidence>
<keyword evidence="2" id="KW-0813">Transport</keyword>
<dbReference type="InterPro" id="IPR003439">
    <property type="entry name" value="ABC_transporter-like_ATP-bd"/>
</dbReference>
<dbReference type="InterPro" id="IPR005894">
    <property type="entry name" value="DrrA"/>
</dbReference>
<evidence type="ECO:0000256" key="2">
    <source>
        <dbReference type="ARBA" id="ARBA00022448"/>
    </source>
</evidence>
<dbReference type="GO" id="GO:1900753">
    <property type="term" value="P:doxorubicin transport"/>
    <property type="evidence" value="ECO:0007669"/>
    <property type="project" value="InterPro"/>
</dbReference>
<dbReference type="InterPro" id="IPR017871">
    <property type="entry name" value="ABC_transporter-like_CS"/>
</dbReference>
<evidence type="ECO:0000256" key="4">
    <source>
        <dbReference type="ARBA" id="ARBA00022840"/>
    </source>
</evidence>
<gene>
    <name evidence="7" type="ORF">HZI73_13810</name>
</gene>
<comment type="subcellular location">
    <subcellularLocation>
        <location evidence="1">Cell membrane</location>
        <topology evidence="1">Peripheral membrane protein</topology>
        <orientation evidence="1">Cytoplasmic side</orientation>
    </subcellularLocation>
</comment>
<dbReference type="Pfam" id="PF00005">
    <property type="entry name" value="ABC_tran"/>
    <property type="match status" value="1"/>
</dbReference>
<dbReference type="NCBIfam" id="TIGR01188">
    <property type="entry name" value="drrA"/>
    <property type="match status" value="1"/>
</dbReference>
<dbReference type="PROSITE" id="PS50893">
    <property type="entry name" value="ABC_TRANSPORTER_2"/>
    <property type="match status" value="1"/>
</dbReference>
<dbReference type="InterPro" id="IPR003593">
    <property type="entry name" value="AAA+_ATPase"/>
</dbReference>
<dbReference type="GO" id="GO:0005886">
    <property type="term" value="C:plasma membrane"/>
    <property type="evidence" value="ECO:0007669"/>
    <property type="project" value="UniProtKB-SubCell"/>
</dbReference>
<dbReference type="InterPro" id="IPR027417">
    <property type="entry name" value="P-loop_NTPase"/>
</dbReference>
<dbReference type="AlphaFoldDB" id="A0A8J8SJN8"/>
<proteinExistence type="inferred from homology"/>
<accession>A0A8J8SJN8</accession>
<dbReference type="Gene3D" id="3.40.50.300">
    <property type="entry name" value="P-loop containing nucleotide triphosphate hydrolases"/>
    <property type="match status" value="1"/>
</dbReference>
<keyword evidence="3" id="KW-0547">Nucleotide-binding</keyword>
<evidence type="ECO:0000256" key="1">
    <source>
        <dbReference type="ARBA" id="ARBA00004413"/>
    </source>
</evidence>
<evidence type="ECO:0000313" key="8">
    <source>
        <dbReference type="Proteomes" id="UP000683246"/>
    </source>
</evidence>
<evidence type="ECO:0000259" key="6">
    <source>
        <dbReference type="PROSITE" id="PS50893"/>
    </source>
</evidence>
<dbReference type="PANTHER" id="PTHR42711:SF5">
    <property type="entry name" value="ABC TRANSPORTER ATP-BINDING PROTEIN NATA"/>
    <property type="match status" value="1"/>
</dbReference>
<dbReference type="PROSITE" id="PS00211">
    <property type="entry name" value="ABC_TRANSPORTER_1"/>
    <property type="match status" value="1"/>
</dbReference>
<feature type="domain" description="ABC transporter" evidence="6">
    <location>
        <begin position="2"/>
        <end position="230"/>
    </location>
</feature>
<dbReference type="SMART" id="SM00382">
    <property type="entry name" value="AAA"/>
    <property type="match status" value="1"/>
</dbReference>
<keyword evidence="4 7" id="KW-0067">ATP-binding</keyword>
<name>A0A8J8SJN8_9FIRM</name>
<organism evidence="7 8">
    <name type="scientific">Vallitalea pronyensis</name>
    <dbReference type="NCBI Taxonomy" id="1348613"/>
    <lineage>
        <taxon>Bacteria</taxon>
        <taxon>Bacillati</taxon>
        <taxon>Bacillota</taxon>
        <taxon>Clostridia</taxon>
        <taxon>Lachnospirales</taxon>
        <taxon>Vallitaleaceae</taxon>
        <taxon>Vallitalea</taxon>
    </lineage>
</organism>